<dbReference type="GO" id="GO:0005524">
    <property type="term" value="F:ATP binding"/>
    <property type="evidence" value="ECO:0007669"/>
    <property type="project" value="UniProtKB-KW"/>
</dbReference>
<dbReference type="EMBL" id="UINC01190263">
    <property type="protein sequence ID" value="SVE04335.1"/>
    <property type="molecule type" value="Genomic_DNA"/>
</dbReference>
<dbReference type="AlphaFoldDB" id="A0A383AAX4"/>
<feature type="domain" description="DAGKc" evidence="5">
    <location>
        <begin position="1"/>
        <end position="111"/>
    </location>
</feature>
<protein>
    <recommendedName>
        <fullName evidence="5">DAGKc domain-containing protein</fullName>
    </recommendedName>
</protein>
<organism evidence="6">
    <name type="scientific">marine metagenome</name>
    <dbReference type="NCBI Taxonomy" id="408172"/>
    <lineage>
        <taxon>unclassified sequences</taxon>
        <taxon>metagenomes</taxon>
        <taxon>ecological metagenomes</taxon>
    </lineage>
</organism>
<evidence type="ECO:0000256" key="3">
    <source>
        <dbReference type="ARBA" id="ARBA00022777"/>
    </source>
</evidence>
<dbReference type="PANTHER" id="PTHR12358:SF54">
    <property type="entry name" value="SPHINGOSINE KINASE RELATED PROTEIN"/>
    <property type="match status" value="1"/>
</dbReference>
<feature type="non-terminal residue" evidence="6">
    <location>
        <position position="213"/>
    </location>
</feature>
<keyword evidence="2" id="KW-0547">Nucleotide-binding</keyword>
<dbReference type="InterPro" id="IPR016064">
    <property type="entry name" value="NAD/diacylglycerol_kinase_sf"/>
</dbReference>
<dbReference type="InterPro" id="IPR001206">
    <property type="entry name" value="Diacylglycerol_kinase_cat_dom"/>
</dbReference>
<keyword evidence="4" id="KW-0067">ATP-binding</keyword>
<accession>A0A383AAX4</accession>
<dbReference type="PANTHER" id="PTHR12358">
    <property type="entry name" value="SPHINGOSINE KINASE"/>
    <property type="match status" value="1"/>
</dbReference>
<dbReference type="PROSITE" id="PS50146">
    <property type="entry name" value="DAGK"/>
    <property type="match status" value="1"/>
</dbReference>
<dbReference type="Gene3D" id="2.60.200.40">
    <property type="match status" value="1"/>
</dbReference>
<dbReference type="Pfam" id="PF00781">
    <property type="entry name" value="DAGK_cat"/>
    <property type="match status" value="1"/>
</dbReference>
<sequence length="213" mass="22658">MFLSLLGTHLPSFEYVITEQPGQEISLVDQAIQNDFNFIIAVGGDGTWSNVADRILCADKPDVDFGILASGTGNDFGRNFGVAIDKPEEGVLALAHGRILPLDVGRVLTPGTPEGRSSTSPPIAGRHFLNLVGFGFDVACIETAARTRFLRGELLYKTAALRNLLFFPGTNIKLAAPGMSLEGQHLMLTISNGPFFGGSFPIAPGAKLDDGQL</sequence>
<proteinExistence type="predicted"/>
<dbReference type="SUPFAM" id="SSF111331">
    <property type="entry name" value="NAD kinase/diacylglycerol kinase-like"/>
    <property type="match status" value="1"/>
</dbReference>
<evidence type="ECO:0000259" key="5">
    <source>
        <dbReference type="PROSITE" id="PS50146"/>
    </source>
</evidence>
<feature type="non-terminal residue" evidence="6">
    <location>
        <position position="1"/>
    </location>
</feature>
<dbReference type="InterPro" id="IPR050187">
    <property type="entry name" value="Lipid_Phosphate_FormReg"/>
</dbReference>
<keyword evidence="3" id="KW-0418">Kinase</keyword>
<dbReference type="Pfam" id="PF19279">
    <property type="entry name" value="YegS_C"/>
    <property type="match status" value="1"/>
</dbReference>
<dbReference type="InterPro" id="IPR045540">
    <property type="entry name" value="YegS/DAGK_C"/>
</dbReference>
<name>A0A383AAX4_9ZZZZ</name>
<evidence type="ECO:0000256" key="4">
    <source>
        <dbReference type="ARBA" id="ARBA00022840"/>
    </source>
</evidence>
<dbReference type="Gene3D" id="3.40.50.10330">
    <property type="entry name" value="Probable inorganic polyphosphate/atp-NAD kinase, domain 1"/>
    <property type="match status" value="1"/>
</dbReference>
<evidence type="ECO:0000256" key="2">
    <source>
        <dbReference type="ARBA" id="ARBA00022741"/>
    </source>
</evidence>
<dbReference type="GO" id="GO:0016301">
    <property type="term" value="F:kinase activity"/>
    <property type="evidence" value="ECO:0007669"/>
    <property type="project" value="UniProtKB-KW"/>
</dbReference>
<keyword evidence="1" id="KW-0808">Transferase</keyword>
<gene>
    <name evidence="6" type="ORF">METZ01_LOCUS457189</name>
</gene>
<reference evidence="6" key="1">
    <citation type="submission" date="2018-05" db="EMBL/GenBank/DDBJ databases">
        <authorList>
            <person name="Lanie J.A."/>
            <person name="Ng W.-L."/>
            <person name="Kazmierczak K.M."/>
            <person name="Andrzejewski T.M."/>
            <person name="Davidsen T.M."/>
            <person name="Wayne K.J."/>
            <person name="Tettelin H."/>
            <person name="Glass J.I."/>
            <person name="Rusch D."/>
            <person name="Podicherti R."/>
            <person name="Tsui H.-C.T."/>
            <person name="Winkler M.E."/>
        </authorList>
    </citation>
    <scope>NUCLEOTIDE SEQUENCE</scope>
</reference>
<evidence type="ECO:0000313" key="6">
    <source>
        <dbReference type="EMBL" id="SVE04335.1"/>
    </source>
</evidence>
<evidence type="ECO:0000256" key="1">
    <source>
        <dbReference type="ARBA" id="ARBA00022679"/>
    </source>
</evidence>
<dbReference type="InterPro" id="IPR017438">
    <property type="entry name" value="ATP-NAD_kinase_N"/>
</dbReference>